<evidence type="ECO:0000256" key="1">
    <source>
        <dbReference type="SAM" id="Phobius"/>
    </source>
</evidence>
<sequence>MENFKVNLWAFLKKANAYGCMLSYSFLLLLILCPLWILMYHIGIRITTIIIIMFIIICIVMTIIYILLCRTCINRKVDEICKECKAKKLNICNETIKRYKSSNYNEASSQINRINKEISKVSKMKKDESTKTLLQHLKDELERWEEIKNKNF</sequence>
<feature type="transmembrane region" description="Helical" evidence="1">
    <location>
        <begin position="21"/>
        <end position="42"/>
    </location>
</feature>
<feature type="transmembrane region" description="Helical" evidence="1">
    <location>
        <begin position="48"/>
        <end position="68"/>
    </location>
</feature>
<proteinExistence type="predicted"/>
<dbReference type="Proteomes" id="UP001358193">
    <property type="component" value="Segment"/>
</dbReference>
<keyword evidence="1" id="KW-0812">Transmembrane</keyword>
<keyword evidence="3" id="KW-1185">Reference proteome</keyword>
<evidence type="ECO:0000313" key="2">
    <source>
        <dbReference type="EMBL" id="WQJ53424.1"/>
    </source>
</evidence>
<organism evidence="2 3">
    <name type="scientific">phage Lak_Megaphage_Sonny</name>
    <dbReference type="NCBI Taxonomy" id="3109229"/>
    <lineage>
        <taxon>Viruses</taxon>
        <taxon>Duplodnaviria</taxon>
        <taxon>Heunggongvirae</taxon>
        <taxon>Uroviricota</taxon>
        <taxon>Caudoviricetes</taxon>
        <taxon>Caudoviricetes code 15 clade</taxon>
    </lineage>
</organism>
<keyword evidence="1" id="KW-0472">Membrane</keyword>
<reference evidence="2 3" key="1">
    <citation type="submission" date="2023-11" db="EMBL/GenBank/DDBJ databases">
        <authorList>
            <person name="Cook R."/>
            <person name="Crisci M."/>
            <person name="Pye H."/>
            <person name="Adriaenssens E."/>
            <person name="Santini J."/>
        </authorList>
    </citation>
    <scope>NUCLEOTIDE SEQUENCE [LARGE SCALE GENOMIC DNA]</scope>
    <source>
        <strain evidence="2">Lak_Megaphage_Sonny</strain>
    </source>
</reference>
<accession>A0ABZ0Z2J5</accession>
<protein>
    <submittedName>
        <fullName evidence="2">Uncharacterized protein</fullName>
    </submittedName>
</protein>
<dbReference type="EMBL" id="OR769223">
    <property type="protein sequence ID" value="WQJ53424.1"/>
    <property type="molecule type" value="Genomic_DNA"/>
</dbReference>
<keyword evidence="1" id="KW-1133">Transmembrane helix</keyword>
<evidence type="ECO:0000313" key="3">
    <source>
        <dbReference type="Proteomes" id="UP001358193"/>
    </source>
</evidence>
<name>A0ABZ0Z2J5_9CAUD</name>